<keyword evidence="4 6" id="KW-0862">Zinc</keyword>
<proteinExistence type="inferred from homology"/>
<gene>
    <name evidence="9" type="ORF">C8N34_101327</name>
</gene>
<dbReference type="Proteomes" id="UP000244224">
    <property type="component" value="Unassembled WGS sequence"/>
</dbReference>
<evidence type="ECO:0000259" key="8">
    <source>
        <dbReference type="Pfam" id="PF01435"/>
    </source>
</evidence>
<keyword evidence="1 6" id="KW-0645">Protease</keyword>
<feature type="domain" description="Peptidase M48" evidence="8">
    <location>
        <begin position="74"/>
        <end position="248"/>
    </location>
</feature>
<name>A0A2T6BBE2_9RHOB</name>
<dbReference type="Gene3D" id="3.30.2010.10">
    <property type="entry name" value="Metalloproteases ('zincins'), catalytic domain"/>
    <property type="match status" value="1"/>
</dbReference>
<accession>A0A2T6BBE2</accession>
<evidence type="ECO:0000256" key="2">
    <source>
        <dbReference type="ARBA" id="ARBA00022723"/>
    </source>
</evidence>
<dbReference type="GO" id="GO:0004222">
    <property type="term" value="F:metalloendopeptidase activity"/>
    <property type="evidence" value="ECO:0007669"/>
    <property type="project" value="InterPro"/>
</dbReference>
<dbReference type="PANTHER" id="PTHR22726">
    <property type="entry name" value="METALLOENDOPEPTIDASE OMA1"/>
    <property type="match status" value="1"/>
</dbReference>
<dbReference type="GO" id="GO:0016020">
    <property type="term" value="C:membrane"/>
    <property type="evidence" value="ECO:0007669"/>
    <property type="project" value="TreeGrafter"/>
</dbReference>
<protein>
    <submittedName>
        <fullName evidence="9">Peptidase M48-like protein</fullName>
    </submittedName>
</protein>
<keyword evidence="3 6" id="KW-0378">Hydrolase</keyword>
<evidence type="ECO:0000256" key="4">
    <source>
        <dbReference type="ARBA" id="ARBA00022833"/>
    </source>
</evidence>
<feature type="compositionally biased region" description="Pro residues" evidence="7">
    <location>
        <begin position="38"/>
        <end position="47"/>
    </location>
</feature>
<keyword evidence="2" id="KW-0479">Metal-binding</keyword>
<sequence>MTTMAGYSGAGFMALLRLGVLLSVSLVLAGCVTTGQPVPAPAPPPAPAAAGADGGRLSPQDAARNFVTVVERVEPVAERFCRQQAGPGQNCDLQIVVDRRRNLPPNAFQTIDEQGRPVVGFTLALIADARNEDEIAFVLGHEASHHILGHIGRKQQGAEAGAVLGTMLGQATGADAATMKQWQSFGASIGARRYSKEYELEADALGARIAWYAGYDPVRGAGFFSRLPDPGDQFLGSHPPNAQRLQQVGAVVAGLERQAAY</sequence>
<evidence type="ECO:0000313" key="10">
    <source>
        <dbReference type="Proteomes" id="UP000244224"/>
    </source>
</evidence>
<keyword evidence="5 6" id="KW-0482">Metalloprotease</keyword>
<dbReference type="InterPro" id="IPR051156">
    <property type="entry name" value="Mito/Outer_Membr_Metalloprot"/>
</dbReference>
<dbReference type="GO" id="GO:0051603">
    <property type="term" value="P:proteolysis involved in protein catabolic process"/>
    <property type="evidence" value="ECO:0007669"/>
    <property type="project" value="TreeGrafter"/>
</dbReference>
<organism evidence="9 10">
    <name type="scientific">Gemmobacter caeni</name>
    <dbReference type="NCBI Taxonomy" id="589035"/>
    <lineage>
        <taxon>Bacteria</taxon>
        <taxon>Pseudomonadati</taxon>
        <taxon>Pseudomonadota</taxon>
        <taxon>Alphaproteobacteria</taxon>
        <taxon>Rhodobacterales</taxon>
        <taxon>Paracoccaceae</taxon>
        <taxon>Gemmobacter</taxon>
    </lineage>
</organism>
<feature type="region of interest" description="Disordered" evidence="7">
    <location>
        <begin position="37"/>
        <end position="57"/>
    </location>
</feature>
<comment type="caution">
    <text evidence="9">The sequence shown here is derived from an EMBL/GenBank/DDBJ whole genome shotgun (WGS) entry which is preliminary data.</text>
</comment>
<evidence type="ECO:0000256" key="6">
    <source>
        <dbReference type="RuleBase" id="RU003983"/>
    </source>
</evidence>
<dbReference type="PANTHER" id="PTHR22726:SF1">
    <property type="entry name" value="METALLOENDOPEPTIDASE OMA1, MITOCHONDRIAL"/>
    <property type="match status" value="1"/>
</dbReference>
<dbReference type="CDD" id="cd07324">
    <property type="entry name" value="M48C_Oma1-like"/>
    <property type="match status" value="1"/>
</dbReference>
<evidence type="ECO:0000256" key="5">
    <source>
        <dbReference type="ARBA" id="ARBA00023049"/>
    </source>
</evidence>
<evidence type="ECO:0000313" key="9">
    <source>
        <dbReference type="EMBL" id="PTX53411.1"/>
    </source>
</evidence>
<dbReference type="AlphaFoldDB" id="A0A2T6BBE2"/>
<reference evidence="9 10" key="1">
    <citation type="submission" date="2018-04" db="EMBL/GenBank/DDBJ databases">
        <title>Genomic Encyclopedia of Archaeal and Bacterial Type Strains, Phase II (KMG-II): from individual species to whole genera.</title>
        <authorList>
            <person name="Goeker M."/>
        </authorList>
    </citation>
    <scope>NUCLEOTIDE SEQUENCE [LARGE SCALE GENOMIC DNA]</scope>
    <source>
        <strain evidence="9 10">DSM 21823</strain>
    </source>
</reference>
<evidence type="ECO:0000256" key="1">
    <source>
        <dbReference type="ARBA" id="ARBA00022670"/>
    </source>
</evidence>
<dbReference type="EMBL" id="QBKP01000001">
    <property type="protein sequence ID" value="PTX53411.1"/>
    <property type="molecule type" value="Genomic_DNA"/>
</dbReference>
<dbReference type="Pfam" id="PF01435">
    <property type="entry name" value="Peptidase_M48"/>
    <property type="match status" value="1"/>
</dbReference>
<evidence type="ECO:0000256" key="7">
    <source>
        <dbReference type="SAM" id="MobiDB-lite"/>
    </source>
</evidence>
<comment type="similarity">
    <text evidence="6">Belongs to the peptidase M48 family.</text>
</comment>
<evidence type="ECO:0000256" key="3">
    <source>
        <dbReference type="ARBA" id="ARBA00022801"/>
    </source>
</evidence>
<dbReference type="InterPro" id="IPR001915">
    <property type="entry name" value="Peptidase_M48"/>
</dbReference>
<comment type="cofactor">
    <cofactor evidence="6">
        <name>Zn(2+)</name>
        <dbReference type="ChEBI" id="CHEBI:29105"/>
    </cofactor>
    <text evidence="6">Binds 1 zinc ion per subunit.</text>
</comment>
<dbReference type="GO" id="GO:0046872">
    <property type="term" value="F:metal ion binding"/>
    <property type="evidence" value="ECO:0007669"/>
    <property type="project" value="UniProtKB-KW"/>
</dbReference>
<keyword evidence="10" id="KW-1185">Reference proteome</keyword>